<organism evidence="2 3">
    <name type="scientific">Iphiclides podalirius</name>
    <name type="common">scarce swallowtail</name>
    <dbReference type="NCBI Taxonomy" id="110791"/>
    <lineage>
        <taxon>Eukaryota</taxon>
        <taxon>Metazoa</taxon>
        <taxon>Ecdysozoa</taxon>
        <taxon>Arthropoda</taxon>
        <taxon>Hexapoda</taxon>
        <taxon>Insecta</taxon>
        <taxon>Pterygota</taxon>
        <taxon>Neoptera</taxon>
        <taxon>Endopterygota</taxon>
        <taxon>Lepidoptera</taxon>
        <taxon>Glossata</taxon>
        <taxon>Ditrysia</taxon>
        <taxon>Papilionoidea</taxon>
        <taxon>Papilionidae</taxon>
        <taxon>Papilioninae</taxon>
        <taxon>Iphiclides</taxon>
    </lineage>
</organism>
<proteinExistence type="predicted"/>
<dbReference type="Proteomes" id="UP000837857">
    <property type="component" value="Chromosome 7"/>
</dbReference>
<sequence>MKLNSAASELHESLVQWKRHAGRRSGSGEAARADLAMSRRDAQLTHDSPPAAAPAPRVHCLRGGRWERTLLRRRHIPISILLPITISFTKLRRGEAECAML</sequence>
<feature type="non-terminal residue" evidence="2">
    <location>
        <position position="101"/>
    </location>
</feature>
<feature type="region of interest" description="Disordered" evidence="1">
    <location>
        <begin position="17"/>
        <end position="56"/>
    </location>
</feature>
<gene>
    <name evidence="2" type="ORF">IPOD504_LOCUS15770</name>
</gene>
<accession>A0ABN8J4H9</accession>
<name>A0ABN8J4H9_9NEOP</name>
<evidence type="ECO:0000313" key="2">
    <source>
        <dbReference type="EMBL" id="CAH2073746.1"/>
    </source>
</evidence>
<dbReference type="EMBL" id="OW152819">
    <property type="protein sequence ID" value="CAH2073746.1"/>
    <property type="molecule type" value="Genomic_DNA"/>
</dbReference>
<evidence type="ECO:0000256" key="1">
    <source>
        <dbReference type="SAM" id="MobiDB-lite"/>
    </source>
</evidence>
<reference evidence="2" key="1">
    <citation type="submission" date="2022-03" db="EMBL/GenBank/DDBJ databases">
        <authorList>
            <person name="Martin H S."/>
        </authorList>
    </citation>
    <scope>NUCLEOTIDE SEQUENCE</scope>
</reference>
<protein>
    <submittedName>
        <fullName evidence="2">Uncharacterized protein</fullName>
    </submittedName>
</protein>
<evidence type="ECO:0000313" key="3">
    <source>
        <dbReference type="Proteomes" id="UP000837857"/>
    </source>
</evidence>
<keyword evidence="3" id="KW-1185">Reference proteome</keyword>